<sequence>MSIRPIERTNRRAIFEPIQRITPYASYPYRDMEFQRPPEHDFDWNDPYREAAGHAAVWLEQYRQAHKEVQVIALKIRNDFNERCLVEQLTKLTGVMNRLQQAFVQVARYIKPSLWDRAQQAMNHHAAELVGFIRDDITSRWMLRPAIAASIYREYPLSGQHLYRQLLGPYGLMTTLLQALSLGGDEIRTTDLLKNSAERTQPYATYYSSMKMHYPLPPSGLLLNDEG</sequence>
<evidence type="ECO:0000313" key="1">
    <source>
        <dbReference type="EMBL" id="ANY67808.1"/>
    </source>
</evidence>
<dbReference type="RefSeq" id="WP_099518984.1">
    <property type="nucleotide sequence ID" value="NZ_CP016808.1"/>
</dbReference>
<proteinExistence type="predicted"/>
<protein>
    <submittedName>
        <fullName evidence="1">Uncharacterized protein</fullName>
    </submittedName>
</protein>
<name>A0A1B2DJC5_9BACL</name>
<dbReference type="AlphaFoldDB" id="A0A1B2DJC5"/>
<accession>A0A1B2DJC5</accession>
<dbReference type="EMBL" id="CP016808">
    <property type="protein sequence ID" value="ANY67808.1"/>
    <property type="molecule type" value="Genomic_DNA"/>
</dbReference>
<reference evidence="1" key="1">
    <citation type="submission" date="2016-08" db="EMBL/GenBank/DDBJ databases">
        <title>Complete Genome Seqeunce of Paenibacillus sp. BIHB 4019 from tea rhizoplane.</title>
        <authorList>
            <person name="Thakur R."/>
            <person name="Swarnkar M.K."/>
            <person name="Gulati A."/>
        </authorList>
    </citation>
    <scope>NUCLEOTIDE SEQUENCE [LARGE SCALE GENOMIC DNA]</scope>
    <source>
        <strain evidence="1">BIHB4019</strain>
    </source>
</reference>
<organism evidence="1">
    <name type="scientific">Paenibacillus sp. BIHB 4019</name>
    <dbReference type="NCBI Taxonomy" id="1870819"/>
    <lineage>
        <taxon>Bacteria</taxon>
        <taxon>Bacillati</taxon>
        <taxon>Bacillota</taxon>
        <taxon>Bacilli</taxon>
        <taxon>Bacillales</taxon>
        <taxon>Paenibacillaceae</taxon>
        <taxon>Paenibacillus</taxon>
    </lineage>
</organism>
<gene>
    <name evidence="1" type="ORF">BBD42_16030</name>
</gene>